<proteinExistence type="predicted"/>
<evidence type="ECO:0000313" key="5">
    <source>
        <dbReference type="Proteomes" id="UP000195043"/>
    </source>
</evidence>
<organism evidence="4 5">
    <name type="scientific">Candidatus Enterococcus testudinis</name>
    <dbReference type="NCBI Taxonomy" id="1834191"/>
    <lineage>
        <taxon>Bacteria</taxon>
        <taxon>Bacillati</taxon>
        <taxon>Bacillota</taxon>
        <taxon>Bacilli</taxon>
        <taxon>Lactobacillales</taxon>
        <taxon>Enterococcaceae</taxon>
        <taxon>Enterococcus</taxon>
    </lineage>
</organism>
<gene>
    <name evidence="4" type="ORF">A5886_001020</name>
</gene>
<dbReference type="OrthoDB" id="2339326at2"/>
<dbReference type="RefSeq" id="WP_086273951.1">
    <property type="nucleotide sequence ID" value="NZ_NGKU01000001.1"/>
</dbReference>
<evidence type="ECO:0000313" key="4">
    <source>
        <dbReference type="EMBL" id="OTN75944.1"/>
    </source>
</evidence>
<dbReference type="STRING" id="1834191.A5886_001020"/>
<evidence type="ECO:0000259" key="3">
    <source>
        <dbReference type="Pfam" id="PF13731"/>
    </source>
</evidence>
<evidence type="ECO:0000256" key="2">
    <source>
        <dbReference type="SAM" id="SignalP"/>
    </source>
</evidence>
<evidence type="ECO:0000256" key="1">
    <source>
        <dbReference type="SAM" id="MobiDB-lite"/>
    </source>
</evidence>
<feature type="region of interest" description="Disordered" evidence="1">
    <location>
        <begin position="25"/>
        <end position="74"/>
    </location>
</feature>
<reference evidence="4 5" key="1">
    <citation type="submission" date="2017-05" db="EMBL/GenBank/DDBJ databases">
        <title>The Genome Sequence of Enterococcus sp. 8G7_MSG3316.</title>
        <authorList>
            <consortium name="The Broad Institute Genomics Platform"/>
            <consortium name="The Broad Institute Genomic Center for Infectious Diseases"/>
            <person name="Earl A."/>
            <person name="Manson A."/>
            <person name="Schwartman J."/>
            <person name="Gilmore M."/>
            <person name="Abouelleil A."/>
            <person name="Cao P."/>
            <person name="Chapman S."/>
            <person name="Cusick C."/>
            <person name="Shea T."/>
            <person name="Young S."/>
            <person name="Neafsey D."/>
            <person name="Nusbaum C."/>
            <person name="Birren B."/>
        </authorList>
    </citation>
    <scope>NUCLEOTIDE SEQUENCE [LARGE SCALE GENOMIC DNA]</scope>
    <source>
        <strain evidence="4 5">8G7_MSG3316</strain>
    </source>
</reference>
<comment type="caution">
    <text evidence="4">The sequence shown here is derived from an EMBL/GenBank/DDBJ whole genome shotgun (WGS) entry which is preliminary data.</text>
</comment>
<dbReference type="AlphaFoldDB" id="A0A242A4J5"/>
<keyword evidence="5" id="KW-1185">Reference proteome</keyword>
<name>A0A242A4J5_9ENTE</name>
<feature type="chain" id="PRO_5013258335" description="WxL domain-containing protein" evidence="2">
    <location>
        <begin position="25"/>
        <end position="269"/>
    </location>
</feature>
<feature type="signal peptide" evidence="2">
    <location>
        <begin position="1"/>
        <end position="24"/>
    </location>
</feature>
<keyword evidence="2" id="KW-0732">Signal</keyword>
<protein>
    <recommendedName>
        <fullName evidence="3">WxL domain-containing protein</fullName>
    </recommendedName>
</protein>
<dbReference type="InterPro" id="IPR027994">
    <property type="entry name" value="WxL_dom"/>
</dbReference>
<accession>A0A242A4J5</accession>
<dbReference type="EMBL" id="NGKU01000001">
    <property type="protein sequence ID" value="OTN75944.1"/>
    <property type="molecule type" value="Genomic_DNA"/>
</dbReference>
<dbReference type="Proteomes" id="UP000195043">
    <property type="component" value="Unassembled WGS sequence"/>
</dbReference>
<sequence length="269" mass="28769">MKKTIGLCSVLLLSAVAISTEASANTGGEYESNGGVQFIPNNNITSPVNPIDPDPGEPVKPIDPVNPEGPNPGTNGPLSIDYASSFDFGINRISNRDETYYARAQFYHSDVEDAEELITPNYVQVTDNRGTNAGWTLTVKQNGQFYSEEADYGTLDGSQITLTDSFVNSNAAAQVARPETFSQITLDPNGAISTVMAAKDKSGAGTWVNGWGEVETITEKNEDNDDVEAHVTKAVSLSVPGSTPKEAVVYRTTLNWNLTDAPLNGTDNN</sequence>
<feature type="compositionally biased region" description="Polar residues" evidence="1">
    <location>
        <begin position="39"/>
        <end position="48"/>
    </location>
</feature>
<feature type="compositionally biased region" description="Low complexity" evidence="1">
    <location>
        <begin position="65"/>
        <end position="74"/>
    </location>
</feature>
<feature type="domain" description="WxL" evidence="3">
    <location>
        <begin position="28"/>
        <end position="262"/>
    </location>
</feature>
<dbReference type="Pfam" id="PF13731">
    <property type="entry name" value="WxL"/>
    <property type="match status" value="1"/>
</dbReference>